<dbReference type="RefSeq" id="WP_149836767.1">
    <property type="nucleotide sequence ID" value="NZ_VUOC01000001.1"/>
</dbReference>
<comment type="caution">
    <text evidence="1">The sequence shown here is derived from an EMBL/GenBank/DDBJ whole genome shotgun (WGS) entry which is preliminary data.</text>
</comment>
<evidence type="ECO:0000313" key="1">
    <source>
        <dbReference type="EMBL" id="KAA2245378.1"/>
    </source>
</evidence>
<accession>A0A5B2W3B5</accession>
<name>A0A5B2W3B5_9BACT</name>
<dbReference type="AlphaFoldDB" id="A0A5B2W3B5"/>
<evidence type="ECO:0000313" key="2">
    <source>
        <dbReference type="Proteomes" id="UP000324611"/>
    </source>
</evidence>
<dbReference type="Proteomes" id="UP000324611">
    <property type="component" value="Unassembled WGS sequence"/>
</dbReference>
<reference evidence="1 2" key="1">
    <citation type="submission" date="2019-09" db="EMBL/GenBank/DDBJ databases">
        <title>Chitinophaga ginsengihumi sp. nov., isolated from soil of ginseng rhizosphere.</title>
        <authorList>
            <person name="Lee J."/>
        </authorList>
    </citation>
    <scope>NUCLEOTIDE SEQUENCE [LARGE SCALE GENOMIC DNA]</scope>
    <source>
        <strain evidence="1 2">BN140078</strain>
    </source>
</reference>
<keyword evidence="2" id="KW-1185">Reference proteome</keyword>
<proteinExistence type="predicted"/>
<protein>
    <submittedName>
        <fullName evidence="1">Uncharacterized protein</fullName>
    </submittedName>
</protein>
<dbReference type="EMBL" id="VUOC01000001">
    <property type="protein sequence ID" value="KAA2245378.1"/>
    <property type="molecule type" value="Genomic_DNA"/>
</dbReference>
<organism evidence="1 2">
    <name type="scientific">Chitinophaga agrisoli</name>
    <dbReference type="NCBI Taxonomy" id="2607653"/>
    <lineage>
        <taxon>Bacteria</taxon>
        <taxon>Pseudomonadati</taxon>
        <taxon>Bacteroidota</taxon>
        <taxon>Chitinophagia</taxon>
        <taxon>Chitinophagales</taxon>
        <taxon>Chitinophagaceae</taxon>
        <taxon>Chitinophaga</taxon>
    </lineage>
</organism>
<dbReference type="Pfam" id="PF19875">
    <property type="entry name" value="DUF6348"/>
    <property type="match status" value="1"/>
</dbReference>
<sequence length="248" mass="28381">MKLFDWFKKKPKPGEEEDYESVMHLHLMKTMTEQLAILQYQAIPSPEFDILEVNGEFAIVPSIGRINEHPNAYVVQLDVLTLHPVYFPEGIEVHVAGLGRELGEGIASAVNNYVGTIFPPIVESFTCNHQPDLDFISTATGREILWHPRPGIMSLQGTWNSMPEEDALFALLKTALQQNLPDQQFNWLKLYIARQPDGEIIAECILNNVAWDLGTEIIYTYAQAWPQPGDFLSQKQFIMFRRCDRYDL</sequence>
<reference evidence="1 2" key="2">
    <citation type="submission" date="2019-09" db="EMBL/GenBank/DDBJ databases">
        <authorList>
            <person name="Jin C."/>
        </authorList>
    </citation>
    <scope>NUCLEOTIDE SEQUENCE [LARGE SCALE GENOMIC DNA]</scope>
    <source>
        <strain evidence="1 2">BN140078</strain>
    </source>
</reference>
<dbReference type="InterPro" id="IPR045929">
    <property type="entry name" value="DUF6348"/>
</dbReference>
<gene>
    <name evidence="1" type="ORF">F0L74_05290</name>
</gene>